<dbReference type="EMBL" id="QFAY01000012">
    <property type="protein sequence ID" value="MBP2621097.1"/>
    <property type="molecule type" value="Genomic_DNA"/>
</dbReference>
<organism evidence="1 2">
    <name type="scientific">Streptococcus panodentis</name>
    <dbReference type="NCBI Taxonomy" id="1581472"/>
    <lineage>
        <taxon>Bacteria</taxon>
        <taxon>Bacillati</taxon>
        <taxon>Bacillota</taxon>
        <taxon>Bacilli</taxon>
        <taxon>Lactobacillales</taxon>
        <taxon>Streptococcaceae</taxon>
        <taxon>Streptococcus</taxon>
    </lineage>
</organism>
<accession>A0ABS5AWZ6</accession>
<dbReference type="NCBIfam" id="TIGR01866">
    <property type="entry name" value="cas_Csn2"/>
    <property type="match status" value="1"/>
</dbReference>
<comment type="caution">
    <text evidence="1">The sequence shown here is derived from an EMBL/GenBank/DDBJ whole genome shotgun (WGS) entry which is preliminary data.</text>
</comment>
<evidence type="ECO:0000313" key="2">
    <source>
        <dbReference type="Proteomes" id="UP001519349"/>
    </source>
</evidence>
<dbReference type="RefSeq" id="WP_209551348.1">
    <property type="nucleotide sequence ID" value="NZ_QFAY01000012.1"/>
</dbReference>
<proteinExistence type="predicted"/>
<reference evidence="1 2" key="1">
    <citation type="submission" date="2018-05" db="EMBL/GenBank/DDBJ databases">
        <title>Draft genome sequence of Streptococcus panodentis CCUG 70867T.</title>
        <authorList>
            <person name="Salva-Serra F."/>
            <person name="Mendez V."/>
            <person name="Jaen-Luchoro D."/>
            <person name="Gonzales-Siles L."/>
            <person name="Karlsson R."/>
            <person name="Engstrom-Jakobsson H."/>
            <person name="Busquets A."/>
            <person name="Gomila M."/>
            <person name="Pineiro-Iglesias B."/>
            <person name="Bennasar-Figueras A."/>
            <person name="Seeger M."/>
            <person name="Moore E."/>
        </authorList>
    </citation>
    <scope>NUCLEOTIDE SEQUENCE [LARGE SCALE GENOMIC DNA]</scope>
    <source>
        <strain evidence="1 2">CCUG 70867</strain>
    </source>
</reference>
<evidence type="ECO:0000313" key="1">
    <source>
        <dbReference type="EMBL" id="MBP2621097.1"/>
    </source>
</evidence>
<keyword evidence="2" id="KW-1185">Reference proteome</keyword>
<protein>
    <submittedName>
        <fullName evidence="1">Type II-A CRISPR-associated protein Csn2</fullName>
    </submittedName>
</protein>
<name>A0ABS5AWZ6_9STRE</name>
<dbReference type="Proteomes" id="UP001519349">
    <property type="component" value="Unassembled WGS sequence"/>
</dbReference>
<dbReference type="InterPro" id="IPR010146">
    <property type="entry name" value="CRISPR-assoc_prot_Csn2-typ"/>
</dbReference>
<dbReference type="Pfam" id="PF09711">
    <property type="entry name" value="Cas_Csn2"/>
    <property type="match status" value="1"/>
</dbReference>
<dbReference type="InterPro" id="IPR038600">
    <property type="entry name" value="Csn2_sf"/>
</dbReference>
<sequence>MKINFPILDEALAIDKATFLVLEEQTVFSNLVKHLYQYSEEDKLQMFDSKLKALKESELLIITDILGYNLNSSAILKLIHADLENQLNEKPEVKSMIEQLVLTITDLIASECLEHELDLGCHEASVLDLMDVCDVKIETMSDTIFNKCLEIVQVFKYLSKKKLLIFINTAAYLSKSELKELVEYIQLNNVNVLFIEPRKVFDFPQYILDNDYFLNRENMV</sequence>
<dbReference type="Gene3D" id="3.40.50.11940">
    <property type="match status" value="2"/>
</dbReference>
<gene>
    <name evidence="1" type="primary">csn2</name>
    <name evidence="1" type="ORF">DHL47_07160</name>
</gene>